<dbReference type="SUPFAM" id="SSF48452">
    <property type="entry name" value="TPR-like"/>
    <property type="match status" value="4"/>
</dbReference>
<dbReference type="EMBL" id="CP101740">
    <property type="protein sequence ID" value="UUL82973.1"/>
    <property type="molecule type" value="Genomic_DNA"/>
</dbReference>
<dbReference type="RefSeq" id="WP_256506817.1">
    <property type="nucleotide sequence ID" value="NZ_CP101740.1"/>
</dbReference>
<protein>
    <submittedName>
        <fullName evidence="4">Tetratricopeptide repeat protein</fullName>
    </submittedName>
</protein>
<keyword evidence="1" id="KW-0677">Repeat</keyword>
<dbReference type="PANTHER" id="PTHR45586:SF1">
    <property type="entry name" value="LIPOPOLYSACCHARIDE ASSEMBLY PROTEIN B"/>
    <property type="match status" value="1"/>
</dbReference>
<dbReference type="Pfam" id="PF13174">
    <property type="entry name" value="TPR_6"/>
    <property type="match status" value="1"/>
</dbReference>
<proteinExistence type="predicted"/>
<dbReference type="InterPro" id="IPR011990">
    <property type="entry name" value="TPR-like_helical_dom_sf"/>
</dbReference>
<feature type="repeat" description="TPR" evidence="3">
    <location>
        <begin position="576"/>
        <end position="609"/>
    </location>
</feature>
<evidence type="ECO:0000313" key="5">
    <source>
        <dbReference type="Proteomes" id="UP001058533"/>
    </source>
</evidence>
<name>A0ABY5LAA4_9SPHN</name>
<dbReference type="Gene3D" id="1.25.40.10">
    <property type="entry name" value="Tetratricopeptide repeat domain"/>
    <property type="match status" value="4"/>
</dbReference>
<accession>A0ABY5LAA4</accession>
<sequence length="660" mass="68577">MASSRSARRTLRRRMAIGVLVVAALLAAIFVARARWPERSDRAGSDAAIARALGELQTGNPSAAVAAAHEAVLADPAHGLAHAVLARTLLALDDGVGAAAALDRAAKAGFDMRRVAQLRAHASYLQGDAEAALAEVGRSHPRYAVYADRIRALALADQGDTDRARALLDAATAARPGDWAGWVALARFRQDIGDEGGAIAASERAIAADRRQVDTLRLRGEMVRSQFGPVAALPWFEQAAARDPRHFGALIAYAATLGDIGRTREMLATVRRAEAVRPGDPQALYLQAVLAARAGRFALAESVVQRLGGAGESMPGVLLLKGVVDIKAGRLEQAIATLRSLIDRQPRNFTARRLLAAALARSDASRAAIDALRPVIERSDADSYALVTAARAFERIGERDPAAGLLDRAAVPARGGSGAFVGGTNLSAALASARRARGAAGPTIAYVRAMVRSGDLEGALAEARALAGRYPGLPAAHIAIGDVAMLARQPTPAAQAFARAASLRFDEPAMLRLVEAQDAAGQRGEAANTLALFVSQHPGNLAALRLSAAWQLAGGEPGSAIDSFAAIRAVAGNRDAAVLLGSATAHLAIGETDRALEFARDAYALQPQNPMVADAYGEALRASGDRQGAVQLLRKAAAIAPGHPGIAAHLTQAIAELRAS</sequence>
<dbReference type="InterPro" id="IPR019734">
    <property type="entry name" value="TPR_rpt"/>
</dbReference>
<dbReference type="InterPro" id="IPR051012">
    <property type="entry name" value="CellSynth/LPSAsmb/PSIAsmb"/>
</dbReference>
<evidence type="ECO:0000256" key="1">
    <source>
        <dbReference type="ARBA" id="ARBA00022737"/>
    </source>
</evidence>
<gene>
    <name evidence="4" type="ORF">NMP03_01680</name>
</gene>
<dbReference type="PANTHER" id="PTHR45586">
    <property type="entry name" value="TPR REPEAT-CONTAINING PROTEIN PA4667"/>
    <property type="match status" value="1"/>
</dbReference>
<reference evidence="4" key="1">
    <citation type="submission" date="2022-07" db="EMBL/GenBank/DDBJ databases">
        <title>Sphingomonas sp. nov., a novel bacterium isolated from the north slope of the Mount Everest.</title>
        <authorList>
            <person name="Cui X."/>
            <person name="Liu Y."/>
        </authorList>
    </citation>
    <scope>NUCLEOTIDE SEQUENCE</scope>
    <source>
        <strain evidence="4">S5-59</strain>
    </source>
</reference>
<evidence type="ECO:0000256" key="3">
    <source>
        <dbReference type="PROSITE-ProRule" id="PRU00339"/>
    </source>
</evidence>
<evidence type="ECO:0000313" key="4">
    <source>
        <dbReference type="EMBL" id="UUL82973.1"/>
    </source>
</evidence>
<evidence type="ECO:0000256" key="2">
    <source>
        <dbReference type="ARBA" id="ARBA00022803"/>
    </source>
</evidence>
<dbReference type="Pfam" id="PF13428">
    <property type="entry name" value="TPR_14"/>
    <property type="match status" value="1"/>
</dbReference>
<organism evidence="4 5">
    <name type="scientific">Sphingomonas qomolangmaensis</name>
    <dbReference type="NCBI Taxonomy" id="2918765"/>
    <lineage>
        <taxon>Bacteria</taxon>
        <taxon>Pseudomonadati</taxon>
        <taxon>Pseudomonadota</taxon>
        <taxon>Alphaproteobacteria</taxon>
        <taxon>Sphingomonadales</taxon>
        <taxon>Sphingomonadaceae</taxon>
        <taxon>Sphingomonas</taxon>
    </lineage>
</organism>
<dbReference type="PROSITE" id="PS50005">
    <property type="entry name" value="TPR"/>
    <property type="match status" value="1"/>
</dbReference>
<dbReference type="Pfam" id="PF13432">
    <property type="entry name" value="TPR_16"/>
    <property type="match status" value="4"/>
</dbReference>
<dbReference type="Proteomes" id="UP001058533">
    <property type="component" value="Chromosome"/>
</dbReference>
<keyword evidence="5" id="KW-1185">Reference proteome</keyword>
<dbReference type="SMART" id="SM00028">
    <property type="entry name" value="TPR"/>
    <property type="match status" value="6"/>
</dbReference>
<keyword evidence="2 3" id="KW-0802">TPR repeat</keyword>